<evidence type="ECO:0000313" key="7">
    <source>
        <dbReference type="EMBL" id="WNZ27483.1"/>
    </source>
</evidence>
<dbReference type="Gene3D" id="3.30.450.20">
    <property type="entry name" value="PAS domain"/>
    <property type="match status" value="1"/>
</dbReference>
<feature type="domain" description="HTH crp-type" evidence="6">
    <location>
        <begin position="329"/>
        <end position="402"/>
    </location>
</feature>
<accession>A0AA97ASQ7</accession>
<dbReference type="PROSITE" id="PS51063">
    <property type="entry name" value="HTH_CRP_2"/>
    <property type="match status" value="1"/>
</dbReference>
<evidence type="ECO:0000259" key="6">
    <source>
        <dbReference type="PROSITE" id="PS51063"/>
    </source>
</evidence>
<dbReference type="SUPFAM" id="SSF55785">
    <property type="entry name" value="PYP-like sensor domain (PAS domain)"/>
    <property type="match status" value="1"/>
</dbReference>
<dbReference type="SUPFAM" id="SSF46785">
    <property type="entry name" value="Winged helix' DNA-binding domain"/>
    <property type="match status" value="1"/>
</dbReference>
<reference evidence="7" key="1">
    <citation type="submission" date="2020-05" db="EMBL/GenBank/DDBJ databases">
        <authorList>
            <person name="Zhu T."/>
            <person name="Keshari N."/>
            <person name="Lu X."/>
        </authorList>
    </citation>
    <scope>NUCLEOTIDE SEQUENCE</scope>
    <source>
        <strain evidence="7">NK1-12</strain>
    </source>
</reference>
<feature type="domain" description="PAS" evidence="5">
    <location>
        <begin position="72"/>
        <end position="142"/>
    </location>
</feature>
<keyword evidence="2" id="KW-0238">DNA-binding</keyword>
<dbReference type="InterPro" id="IPR013767">
    <property type="entry name" value="PAS_fold"/>
</dbReference>
<protein>
    <submittedName>
        <fullName evidence="7">PAS domain-containing protein</fullName>
    </submittedName>
</protein>
<dbReference type="InterPro" id="IPR036388">
    <property type="entry name" value="WH-like_DNA-bd_sf"/>
</dbReference>
<keyword evidence="3" id="KW-0804">Transcription</keyword>
<dbReference type="GO" id="GO:0003677">
    <property type="term" value="F:DNA binding"/>
    <property type="evidence" value="ECO:0007669"/>
    <property type="project" value="UniProtKB-KW"/>
</dbReference>
<proteinExistence type="predicted"/>
<dbReference type="RefSeq" id="WP_316435788.1">
    <property type="nucleotide sequence ID" value="NZ_CP053587.1"/>
</dbReference>
<dbReference type="InterPro" id="IPR036390">
    <property type="entry name" value="WH_DNA-bd_sf"/>
</dbReference>
<evidence type="ECO:0000256" key="4">
    <source>
        <dbReference type="SAM" id="Coils"/>
    </source>
</evidence>
<dbReference type="InterPro" id="IPR012318">
    <property type="entry name" value="HTH_CRP"/>
</dbReference>
<feature type="coiled-coil region" evidence="4">
    <location>
        <begin position="45"/>
        <end position="72"/>
    </location>
</feature>
<keyword evidence="1" id="KW-0805">Transcription regulation</keyword>
<dbReference type="PROSITE" id="PS50112">
    <property type="entry name" value="PAS"/>
    <property type="match status" value="1"/>
</dbReference>
<dbReference type="InterPro" id="IPR035965">
    <property type="entry name" value="PAS-like_dom_sf"/>
</dbReference>
<dbReference type="Gene3D" id="2.60.120.10">
    <property type="entry name" value="Jelly Rolls"/>
    <property type="match status" value="1"/>
</dbReference>
<evidence type="ECO:0000256" key="2">
    <source>
        <dbReference type="ARBA" id="ARBA00023125"/>
    </source>
</evidence>
<dbReference type="CDD" id="cd00130">
    <property type="entry name" value="PAS"/>
    <property type="match status" value="1"/>
</dbReference>
<dbReference type="InterPro" id="IPR000595">
    <property type="entry name" value="cNMP-bd_dom"/>
</dbReference>
<dbReference type="InterPro" id="IPR014710">
    <property type="entry name" value="RmlC-like_jellyroll"/>
</dbReference>
<dbReference type="GO" id="GO:0006355">
    <property type="term" value="P:regulation of DNA-templated transcription"/>
    <property type="evidence" value="ECO:0007669"/>
    <property type="project" value="InterPro"/>
</dbReference>
<dbReference type="CDD" id="cd00038">
    <property type="entry name" value="CAP_ED"/>
    <property type="match status" value="1"/>
</dbReference>
<dbReference type="EMBL" id="CP053587">
    <property type="protein sequence ID" value="WNZ27483.1"/>
    <property type="molecule type" value="Genomic_DNA"/>
</dbReference>
<gene>
    <name evidence="7" type="ORF">HJG54_31895</name>
</gene>
<dbReference type="Pfam" id="PF00989">
    <property type="entry name" value="PAS"/>
    <property type="match status" value="1"/>
</dbReference>
<evidence type="ECO:0000256" key="3">
    <source>
        <dbReference type="ARBA" id="ARBA00023163"/>
    </source>
</evidence>
<dbReference type="InterPro" id="IPR018490">
    <property type="entry name" value="cNMP-bd_dom_sf"/>
</dbReference>
<dbReference type="SUPFAM" id="SSF51206">
    <property type="entry name" value="cAMP-binding domain-like"/>
    <property type="match status" value="1"/>
</dbReference>
<dbReference type="Gene3D" id="1.10.10.10">
    <property type="entry name" value="Winged helix-like DNA-binding domain superfamily/Winged helix DNA-binding domain"/>
    <property type="match status" value="1"/>
</dbReference>
<sequence>MLSTDVFKRQIESMYERLVKLYTSVETSPVEQLIPDTWKELGIAVEELQVANEELNQQNVQIAETLEEATAKHYYYRDLLDHIPEAYLVTTTEGKILEANLMATRLLRVPQSHLVGKLLVNFVPATYRSTFRTALSHLSKGKQPHAWSIWLQPRDSAPAHFAITTSARYSAGSGEIYLNWILREMTETWTAITPNPQEILSFDPTAVEPVSTNLEKLLHQRPQQTYVRGDSIPLHPQVLWQVERGLVKLHTFTEEGEEVLLGLLGASMVFGSGSVFLPAYQVTALTDVQLTQFSLAEVKAFPDLAQQLLPQLNCRIQQMEALLAVAGQRRVKHRLYLLLRFLRQEIGEPVPGGIRLNLRLTHGDLASACCTTRVTITRLIGELQRRGKIRIDSKSYIILDENF</sequence>
<evidence type="ECO:0000259" key="5">
    <source>
        <dbReference type="PROSITE" id="PS50112"/>
    </source>
</evidence>
<keyword evidence="4" id="KW-0175">Coiled coil</keyword>
<dbReference type="SMART" id="SM00091">
    <property type="entry name" value="PAS"/>
    <property type="match status" value="1"/>
</dbReference>
<dbReference type="Pfam" id="PF13545">
    <property type="entry name" value="HTH_Crp_2"/>
    <property type="match status" value="1"/>
</dbReference>
<organism evidence="7">
    <name type="scientific">Leptolyngbya sp. NK1-12</name>
    <dbReference type="NCBI Taxonomy" id="2547451"/>
    <lineage>
        <taxon>Bacteria</taxon>
        <taxon>Bacillati</taxon>
        <taxon>Cyanobacteriota</taxon>
        <taxon>Cyanophyceae</taxon>
        <taxon>Leptolyngbyales</taxon>
        <taxon>Leptolyngbyaceae</taxon>
        <taxon>Leptolyngbya group</taxon>
        <taxon>Leptolyngbya</taxon>
    </lineage>
</organism>
<name>A0AA97ASQ7_9CYAN</name>
<dbReference type="AlphaFoldDB" id="A0AA97ASQ7"/>
<evidence type="ECO:0000256" key="1">
    <source>
        <dbReference type="ARBA" id="ARBA00023015"/>
    </source>
</evidence>
<dbReference type="InterPro" id="IPR000014">
    <property type="entry name" value="PAS"/>
</dbReference>
<dbReference type="SMART" id="SM00419">
    <property type="entry name" value="HTH_CRP"/>
    <property type="match status" value="1"/>
</dbReference>